<protein>
    <submittedName>
        <fullName evidence="3">THxN family PEP-CTERM protein</fullName>
    </submittedName>
</protein>
<keyword evidence="4" id="KW-1185">Reference proteome</keyword>
<dbReference type="NCBIfam" id="NF038125">
    <property type="entry name" value="PEP_CTERM_THxN"/>
    <property type="match status" value="1"/>
</dbReference>
<organism evidence="3 4">
    <name type="scientific">Marinobacter salexigens</name>
    <dbReference type="NCBI Taxonomy" id="1925763"/>
    <lineage>
        <taxon>Bacteria</taxon>
        <taxon>Pseudomonadati</taxon>
        <taxon>Pseudomonadota</taxon>
        <taxon>Gammaproteobacteria</taxon>
        <taxon>Pseudomonadales</taxon>
        <taxon>Marinobacteraceae</taxon>
        <taxon>Marinobacter</taxon>
    </lineage>
</organism>
<dbReference type="Pfam" id="PF07589">
    <property type="entry name" value="PEP-CTERM"/>
    <property type="match status" value="1"/>
</dbReference>
<comment type="caution">
    <text evidence="3">The sequence shown here is derived from an EMBL/GenBank/DDBJ whole genome shotgun (WGS) entry which is preliminary data.</text>
</comment>
<evidence type="ECO:0000256" key="1">
    <source>
        <dbReference type="SAM" id="SignalP"/>
    </source>
</evidence>
<accession>A0ABS6AC36</accession>
<dbReference type="RefSeq" id="WP_216009038.1">
    <property type="nucleotide sequence ID" value="NZ_JAHKPV010000021.1"/>
</dbReference>
<dbReference type="NCBIfam" id="TIGR02595">
    <property type="entry name" value="PEP_CTERM"/>
    <property type="match status" value="1"/>
</dbReference>
<dbReference type="InterPro" id="IPR013424">
    <property type="entry name" value="Ice-binding_C"/>
</dbReference>
<evidence type="ECO:0000259" key="2">
    <source>
        <dbReference type="Pfam" id="PF07589"/>
    </source>
</evidence>
<dbReference type="EMBL" id="JAHKPV010000021">
    <property type="protein sequence ID" value="MBU2875230.1"/>
    <property type="molecule type" value="Genomic_DNA"/>
</dbReference>
<feature type="signal peptide" evidence="1">
    <location>
        <begin position="1"/>
        <end position="26"/>
    </location>
</feature>
<feature type="domain" description="Ice-binding protein C-terminal" evidence="2">
    <location>
        <begin position="243"/>
        <end position="264"/>
    </location>
</feature>
<name>A0ABS6AC36_9GAMM</name>
<feature type="chain" id="PRO_5045443983" evidence="1">
    <location>
        <begin position="27"/>
        <end position="270"/>
    </location>
</feature>
<gene>
    <name evidence="3" type="ORF">KO508_14590</name>
</gene>
<dbReference type="Proteomes" id="UP000753376">
    <property type="component" value="Unassembled WGS sequence"/>
</dbReference>
<reference evidence="3 4" key="1">
    <citation type="submission" date="2021-05" db="EMBL/GenBank/DDBJ databases">
        <title>Draft genomes of bacteria isolated from model marine particles.</title>
        <authorList>
            <person name="Datta M.S."/>
            <person name="Schwartzman J.A."/>
            <person name="Enke T.N."/>
            <person name="Saavedra J."/>
            <person name="Cermak N."/>
            <person name="Cordero O.X."/>
        </authorList>
    </citation>
    <scope>NUCLEOTIDE SEQUENCE [LARGE SCALE GENOMIC DNA]</scope>
    <source>
        <strain evidence="3 4">D2M19</strain>
    </source>
</reference>
<evidence type="ECO:0000313" key="4">
    <source>
        <dbReference type="Proteomes" id="UP000753376"/>
    </source>
</evidence>
<proteinExistence type="predicted"/>
<evidence type="ECO:0000313" key="3">
    <source>
        <dbReference type="EMBL" id="MBU2875230.1"/>
    </source>
</evidence>
<keyword evidence="1" id="KW-0732">Signal</keyword>
<sequence>MSKSLKRTLLSSLIVPFALGAQSANADLITNWGYQVDSVFTNAVPTAGTGTLDGNNTSTLSWGVGSGDQSSVSITNVNEASGLVTNGGYVNGGVFTHTNNVLPSQGLALDSFDLVSTLTLTPFAPVAGGSLPASSTTFGSYFIETGNGGTCVEPAGPDCADIFTIGSVTGATLNAFGNFEFNSSFNLGGYTYTLFLELADLTTLGDPSCAAAGAPSGCVGLVTEEGAVNDFQTRFRITAVEYVPEPGTLALLGMGLAGLGFSRRKKTAKA</sequence>